<accession>A0AAV4BB66</accession>
<evidence type="ECO:0000256" key="8">
    <source>
        <dbReference type="ARBA" id="ARBA00023224"/>
    </source>
</evidence>
<dbReference type="AlphaFoldDB" id="A0AAV4BB66"/>
<feature type="region of interest" description="Disordered" evidence="9">
    <location>
        <begin position="533"/>
        <end position="553"/>
    </location>
</feature>
<evidence type="ECO:0000256" key="4">
    <source>
        <dbReference type="ARBA" id="ARBA00022989"/>
    </source>
</evidence>
<dbReference type="SUPFAM" id="SSF81321">
    <property type="entry name" value="Family A G protein-coupled receptor-like"/>
    <property type="match status" value="1"/>
</dbReference>
<feature type="transmembrane region" description="Helical" evidence="10">
    <location>
        <begin position="429"/>
        <end position="449"/>
    </location>
</feature>
<dbReference type="GO" id="GO:0005886">
    <property type="term" value="C:plasma membrane"/>
    <property type="evidence" value="ECO:0007669"/>
    <property type="project" value="UniProtKB-SubCell"/>
</dbReference>
<feature type="transmembrane region" description="Helical" evidence="10">
    <location>
        <begin position="212"/>
        <end position="233"/>
    </location>
</feature>
<proteinExistence type="predicted"/>
<keyword evidence="8" id="KW-0807">Transducer</keyword>
<dbReference type="PRINTS" id="PR00237">
    <property type="entry name" value="GPCRRHODOPSN"/>
</dbReference>
<dbReference type="PANTHER" id="PTHR22752">
    <property type="entry name" value="G PROTEIN-COUPLED RECEPTOR"/>
    <property type="match status" value="1"/>
</dbReference>
<dbReference type="EMBL" id="BLXT01004610">
    <property type="protein sequence ID" value="GFO15614.1"/>
    <property type="molecule type" value="Genomic_DNA"/>
</dbReference>
<comment type="subcellular location">
    <subcellularLocation>
        <location evidence="1">Cell membrane</location>
        <topology evidence="1">Multi-pass membrane protein</topology>
    </subcellularLocation>
</comment>
<feature type="transmembrane region" description="Helical" evidence="10">
    <location>
        <begin position="469"/>
        <end position="487"/>
    </location>
</feature>
<dbReference type="GO" id="GO:0005768">
    <property type="term" value="C:endosome"/>
    <property type="evidence" value="ECO:0007669"/>
    <property type="project" value="TreeGrafter"/>
</dbReference>
<feature type="domain" description="G-protein coupled receptors family 1 profile" evidence="11">
    <location>
        <begin position="64"/>
        <end position="484"/>
    </location>
</feature>
<keyword evidence="5" id="KW-0297">G-protein coupled receptor</keyword>
<keyword evidence="7 12" id="KW-0675">Receptor</keyword>
<feature type="region of interest" description="Disordered" evidence="9">
    <location>
        <begin position="300"/>
        <end position="381"/>
    </location>
</feature>
<dbReference type="PANTHER" id="PTHR22752:SF2">
    <property type="entry name" value="G-PROTEIN COUPLED RECEPTORS FAMILY 1 PROFILE DOMAIN-CONTAINING PROTEIN"/>
    <property type="match status" value="1"/>
</dbReference>
<dbReference type="InterPro" id="IPR000276">
    <property type="entry name" value="GPCR_Rhodpsn"/>
</dbReference>
<dbReference type="GO" id="GO:0043235">
    <property type="term" value="C:receptor complex"/>
    <property type="evidence" value="ECO:0007669"/>
    <property type="project" value="TreeGrafter"/>
</dbReference>
<name>A0AAV4BB66_9GAST</name>
<evidence type="ECO:0000256" key="9">
    <source>
        <dbReference type="SAM" id="MobiDB-lite"/>
    </source>
</evidence>
<organism evidence="12 13">
    <name type="scientific">Plakobranchus ocellatus</name>
    <dbReference type="NCBI Taxonomy" id="259542"/>
    <lineage>
        <taxon>Eukaryota</taxon>
        <taxon>Metazoa</taxon>
        <taxon>Spiralia</taxon>
        <taxon>Lophotrochozoa</taxon>
        <taxon>Mollusca</taxon>
        <taxon>Gastropoda</taxon>
        <taxon>Heterobranchia</taxon>
        <taxon>Euthyneura</taxon>
        <taxon>Panpulmonata</taxon>
        <taxon>Sacoglossa</taxon>
        <taxon>Placobranchoidea</taxon>
        <taxon>Plakobranchidae</taxon>
        <taxon>Plakobranchus</taxon>
    </lineage>
</organism>
<dbReference type="InterPro" id="IPR017452">
    <property type="entry name" value="GPCR_Rhodpsn_7TM"/>
</dbReference>
<dbReference type="Gene3D" id="1.20.1070.10">
    <property type="entry name" value="Rhodopsin 7-helix transmembrane proteins"/>
    <property type="match status" value="2"/>
</dbReference>
<keyword evidence="2" id="KW-1003">Cell membrane</keyword>
<evidence type="ECO:0000256" key="1">
    <source>
        <dbReference type="ARBA" id="ARBA00004651"/>
    </source>
</evidence>
<comment type="caution">
    <text evidence="12">The sequence shown here is derived from an EMBL/GenBank/DDBJ whole genome shotgun (WGS) entry which is preliminary data.</text>
</comment>
<feature type="compositionally biased region" description="Polar residues" evidence="9">
    <location>
        <begin position="302"/>
        <end position="320"/>
    </location>
</feature>
<dbReference type="PROSITE" id="PS50262">
    <property type="entry name" value="G_PROTEIN_RECEP_F1_2"/>
    <property type="match status" value="1"/>
</dbReference>
<dbReference type="CDD" id="cd00637">
    <property type="entry name" value="7tm_classA_rhodopsin-like"/>
    <property type="match status" value="1"/>
</dbReference>
<dbReference type="Proteomes" id="UP000735302">
    <property type="component" value="Unassembled WGS sequence"/>
</dbReference>
<protein>
    <submittedName>
        <fullName evidence="12">D(1a) dopamine receptor</fullName>
    </submittedName>
</protein>
<feature type="transmembrane region" description="Helical" evidence="10">
    <location>
        <begin position="163"/>
        <end position="185"/>
    </location>
</feature>
<evidence type="ECO:0000313" key="13">
    <source>
        <dbReference type="Proteomes" id="UP000735302"/>
    </source>
</evidence>
<evidence type="ECO:0000256" key="2">
    <source>
        <dbReference type="ARBA" id="ARBA00022475"/>
    </source>
</evidence>
<gene>
    <name evidence="12" type="ORF">PoB_004211900</name>
</gene>
<keyword evidence="6 10" id="KW-0472">Membrane</keyword>
<keyword evidence="4 10" id="KW-1133">Transmembrane helix</keyword>
<feature type="transmembrane region" description="Helical" evidence="10">
    <location>
        <begin position="86"/>
        <end position="111"/>
    </location>
</feature>
<feature type="transmembrane region" description="Helical" evidence="10">
    <location>
        <begin position="123"/>
        <end position="142"/>
    </location>
</feature>
<sequence length="568" mass="62131">MNTTFPDPFFHRDNLTYTQAEPTAGTHTFTVPDMDSEDEENLAATVKYASVFFMSMLILITFHGNVWVIAAIFIKPHLRGAVANIFTLNLCCVDLLASTVSMPLSVITFAGGSQALSGQACQTSAFIGSLAMLASTLNLSVISCERLYSIALPMHQAGHACPALYLLLVVLLWSLSALLAAMPWIKFNSYSYSSSRRMCSLTWHSDNQADRAIAITFFVISYIIPMFVLITMYSGIFRVAKKAACGVVPQQNTAITAVIRHMTRDQTSVSATDPQLRVRRVTSNGEHTLRTMPSICIWGATPSASAGDESNSPRAHQTPNAVYDDEDSGIRMDSNNSLSMRKATPGGEKFAQRQVDAHHSSSKTVLAAGPSQPEGASTVAPADAPHVHTLSTGVNTIGNTTSPTNTFLSTALSQASGVGNKVKPSHMKAFKTLLVIVLTHLILWCPYFACNLYELVYQVQLPLALNTAVTWLSCISYAVNPCLYGCLNRGIREELVRHLNMIQDMCCCFFHQVNVADNKSSLRCGCQRPCKPRLQEESDGGDMAEDSHADRGEESFFQFLQRTYTEDN</sequence>
<dbReference type="Pfam" id="PF00001">
    <property type="entry name" value="7tm_1"/>
    <property type="match status" value="1"/>
</dbReference>
<evidence type="ECO:0000313" key="12">
    <source>
        <dbReference type="EMBL" id="GFO15614.1"/>
    </source>
</evidence>
<evidence type="ECO:0000256" key="10">
    <source>
        <dbReference type="SAM" id="Phobius"/>
    </source>
</evidence>
<evidence type="ECO:0000256" key="7">
    <source>
        <dbReference type="ARBA" id="ARBA00023170"/>
    </source>
</evidence>
<feature type="transmembrane region" description="Helical" evidence="10">
    <location>
        <begin position="51"/>
        <end position="74"/>
    </location>
</feature>
<evidence type="ECO:0000256" key="5">
    <source>
        <dbReference type="ARBA" id="ARBA00023040"/>
    </source>
</evidence>
<evidence type="ECO:0000256" key="3">
    <source>
        <dbReference type="ARBA" id="ARBA00022692"/>
    </source>
</evidence>
<reference evidence="12 13" key="1">
    <citation type="journal article" date="2021" name="Elife">
        <title>Chloroplast acquisition without the gene transfer in kleptoplastic sea slugs, Plakobranchus ocellatus.</title>
        <authorList>
            <person name="Maeda T."/>
            <person name="Takahashi S."/>
            <person name="Yoshida T."/>
            <person name="Shimamura S."/>
            <person name="Takaki Y."/>
            <person name="Nagai Y."/>
            <person name="Toyoda A."/>
            <person name="Suzuki Y."/>
            <person name="Arimoto A."/>
            <person name="Ishii H."/>
            <person name="Satoh N."/>
            <person name="Nishiyama T."/>
            <person name="Hasebe M."/>
            <person name="Maruyama T."/>
            <person name="Minagawa J."/>
            <person name="Obokata J."/>
            <person name="Shigenobu S."/>
        </authorList>
    </citation>
    <scope>NUCLEOTIDE SEQUENCE [LARGE SCALE GENOMIC DNA]</scope>
</reference>
<dbReference type="GO" id="GO:0004930">
    <property type="term" value="F:G protein-coupled receptor activity"/>
    <property type="evidence" value="ECO:0007669"/>
    <property type="project" value="UniProtKB-KW"/>
</dbReference>
<evidence type="ECO:0000259" key="11">
    <source>
        <dbReference type="PROSITE" id="PS50262"/>
    </source>
</evidence>
<keyword evidence="3 10" id="KW-0812">Transmembrane</keyword>
<evidence type="ECO:0000256" key="6">
    <source>
        <dbReference type="ARBA" id="ARBA00023136"/>
    </source>
</evidence>
<keyword evidence="13" id="KW-1185">Reference proteome</keyword>